<keyword evidence="5" id="KW-0862">Zinc</keyword>
<dbReference type="PROSITE" id="PS00028">
    <property type="entry name" value="ZINC_FINGER_C2H2_1"/>
    <property type="match status" value="7"/>
</dbReference>
<dbReference type="OrthoDB" id="40579at2759"/>
<accession>A0A182FR12</accession>
<dbReference type="RefSeq" id="XP_035774788.1">
    <property type="nucleotide sequence ID" value="XM_035918895.1"/>
</dbReference>
<keyword evidence="6" id="KW-0238">DNA-binding</keyword>
<proteinExistence type="inferred from homology"/>
<reference evidence="9" key="2">
    <citation type="submission" date="2022-08" db="UniProtKB">
        <authorList>
            <consortium name="EnsemblMetazoa"/>
        </authorList>
    </citation>
    <scope>IDENTIFICATION</scope>
    <source>
        <strain evidence="9">STECLA/ALBI9_A</strain>
    </source>
</reference>
<dbReference type="PANTHER" id="PTHR24388:SF54">
    <property type="entry name" value="PROTEIN ESCARGOT"/>
    <property type="match status" value="1"/>
</dbReference>
<dbReference type="InterPro" id="IPR036236">
    <property type="entry name" value="Znf_C2H2_sf"/>
</dbReference>
<dbReference type="InterPro" id="IPR012934">
    <property type="entry name" value="Znf_AD"/>
</dbReference>
<dbReference type="VEuPathDB" id="VectorBase:AALB008985"/>
<dbReference type="GO" id="GO:0000981">
    <property type="term" value="F:DNA-binding transcription factor activity, RNA polymerase II-specific"/>
    <property type="evidence" value="ECO:0007669"/>
    <property type="project" value="TreeGrafter"/>
</dbReference>
<dbReference type="PROSITE" id="PS51915">
    <property type="entry name" value="ZAD"/>
    <property type="match status" value="1"/>
</dbReference>
<dbReference type="Gene3D" id="3.30.160.60">
    <property type="entry name" value="Classic Zinc Finger"/>
    <property type="match status" value="6"/>
</dbReference>
<dbReference type="Proteomes" id="UP000069272">
    <property type="component" value="Chromosome 2R"/>
</dbReference>
<dbReference type="GO" id="GO:0005634">
    <property type="term" value="C:nucleus"/>
    <property type="evidence" value="ECO:0007669"/>
    <property type="project" value="UniProtKB-SubCell"/>
</dbReference>
<evidence type="ECO:0000256" key="2">
    <source>
        <dbReference type="ARBA" id="ARBA00022723"/>
    </source>
</evidence>
<organism evidence="9 10">
    <name type="scientific">Anopheles albimanus</name>
    <name type="common">New world malaria mosquito</name>
    <dbReference type="NCBI Taxonomy" id="7167"/>
    <lineage>
        <taxon>Eukaryota</taxon>
        <taxon>Metazoa</taxon>
        <taxon>Ecdysozoa</taxon>
        <taxon>Arthropoda</taxon>
        <taxon>Hexapoda</taxon>
        <taxon>Insecta</taxon>
        <taxon>Pterygota</taxon>
        <taxon>Neoptera</taxon>
        <taxon>Endopterygota</taxon>
        <taxon>Diptera</taxon>
        <taxon>Nematocera</taxon>
        <taxon>Culicoidea</taxon>
        <taxon>Culicidae</taxon>
        <taxon>Anophelinae</taxon>
        <taxon>Anopheles</taxon>
    </lineage>
</organism>
<evidence type="ECO:0000313" key="10">
    <source>
        <dbReference type="Proteomes" id="UP000069272"/>
    </source>
</evidence>
<comment type="subcellular location">
    <subcellularLocation>
        <location evidence="1">Nucleus</location>
    </subcellularLocation>
</comment>
<dbReference type="KEGG" id="aali:118457368"/>
<dbReference type="InterPro" id="IPR013087">
    <property type="entry name" value="Znf_C2H2_type"/>
</dbReference>
<dbReference type="EnsemblMetazoa" id="AALB008985-RA">
    <property type="protein sequence ID" value="AALB008985-PA"/>
    <property type="gene ID" value="AALB008985"/>
</dbReference>
<evidence type="ECO:0000256" key="7">
    <source>
        <dbReference type="ARBA" id="ARBA00023242"/>
    </source>
</evidence>
<evidence type="ECO:0000256" key="3">
    <source>
        <dbReference type="ARBA" id="ARBA00022737"/>
    </source>
</evidence>
<dbReference type="SUPFAM" id="SSF57667">
    <property type="entry name" value="beta-beta-alpha zinc fingers"/>
    <property type="match status" value="3"/>
</dbReference>
<evidence type="ECO:0000256" key="6">
    <source>
        <dbReference type="ARBA" id="ARBA00023125"/>
    </source>
</evidence>
<dbReference type="InterPro" id="IPR050527">
    <property type="entry name" value="Snail/Krueppel_Znf"/>
</dbReference>
<evidence type="ECO:0000256" key="8">
    <source>
        <dbReference type="ARBA" id="ARBA00037948"/>
    </source>
</evidence>
<sequence length="549" mass="63970">MDSFTPKITTETCRFCLQDDKLVLRLFDCFDAMEKAELLQTITGCEITPEETHQNTCPKCVQQMKLAMDIITGIRRANKLFCNLMEKLDSINNSRDALEETQMITLVLESAAEITELAVAPTCAESVKEECFQMELTEYDDSDYNIESLENAPHTGRVSEVSPDTPNTKEKDQICYICHSFSGSRVTISKHLQNMHASDGPYRCNHCLFVLAGVQELNDHLCSHETPFGCMFCTEMFQQLEEYNEHQRLCNGYSCYGCQERFATFTHLKNHNGCASSKLQRLRSVTRMLKYRNGSTSFQCGLCSETFYRDYVLARHLEKDHPRVPVPLHQCNVCRLKFTTISDARKHRISHKNDAIELQTKSVQEQESPREVDLDDKNDCIICWKSFKFNRELLQHLEAEHKDVRVRLHHCTKCDRKFTSEAKLQKHDYNTHQGKQPKFVCTFCGRVFNKRIGLRDHESIHCGKKRYNCEKCNRDFSYKSSYDRHMQVVHSDAKKFTCEYCQKSFKRKPTLKVHLRLHTGEKPYQCEFCVRQFVDACAFHKHKKKEHGL</sequence>
<evidence type="ECO:0000256" key="4">
    <source>
        <dbReference type="ARBA" id="ARBA00022771"/>
    </source>
</evidence>
<dbReference type="VEuPathDB" id="VectorBase:AALB20_026651"/>
<dbReference type="GO" id="GO:0008270">
    <property type="term" value="F:zinc ion binding"/>
    <property type="evidence" value="ECO:0007669"/>
    <property type="project" value="UniProtKB-UniRule"/>
</dbReference>
<protein>
    <submittedName>
        <fullName evidence="9">Uncharacterized protein</fullName>
    </submittedName>
</protein>
<reference evidence="9 10" key="1">
    <citation type="journal article" date="2017" name="G3 (Bethesda)">
        <title>The Physical Genome Mapping of Anopheles albimanus Corrected Scaffold Misassemblies and Identified Interarm Rearrangements in Genus Anopheles.</title>
        <authorList>
            <person name="Artemov G.N."/>
            <person name="Peery A.N."/>
            <person name="Jiang X."/>
            <person name="Tu Z."/>
            <person name="Stegniy V.N."/>
            <person name="Sharakhova M.V."/>
            <person name="Sharakhov I.V."/>
        </authorList>
    </citation>
    <scope>NUCLEOTIDE SEQUENCE [LARGE SCALE GENOMIC DNA]</scope>
    <source>
        <strain evidence="9 10">ALBI9_A</strain>
    </source>
</reference>
<dbReference type="STRING" id="7167.A0A182FR12"/>
<dbReference type="Pfam" id="PF00096">
    <property type="entry name" value="zf-C2H2"/>
    <property type="match status" value="2"/>
</dbReference>
<evidence type="ECO:0000256" key="5">
    <source>
        <dbReference type="ARBA" id="ARBA00022833"/>
    </source>
</evidence>
<dbReference type="PROSITE" id="PS50157">
    <property type="entry name" value="ZINC_FINGER_C2H2_2"/>
    <property type="match status" value="6"/>
</dbReference>
<keyword evidence="10" id="KW-1185">Reference proteome</keyword>
<comment type="similarity">
    <text evidence="8">Belongs to the snail C2H2-type zinc-finger protein family.</text>
</comment>
<keyword evidence="4" id="KW-0863">Zinc-finger</keyword>
<dbReference type="SMART" id="SM00355">
    <property type="entry name" value="ZnF_C2H2"/>
    <property type="match status" value="12"/>
</dbReference>
<dbReference type="GO" id="GO:0000978">
    <property type="term" value="F:RNA polymerase II cis-regulatory region sequence-specific DNA binding"/>
    <property type="evidence" value="ECO:0007669"/>
    <property type="project" value="TreeGrafter"/>
</dbReference>
<dbReference type="GeneID" id="118457368"/>
<dbReference type="FunFam" id="3.30.160.60:FF:000145">
    <property type="entry name" value="Zinc finger protein 574"/>
    <property type="match status" value="1"/>
</dbReference>
<name>A0A182FR12_ANOAL</name>
<dbReference type="PANTHER" id="PTHR24388">
    <property type="entry name" value="ZINC FINGER PROTEIN"/>
    <property type="match status" value="1"/>
</dbReference>
<keyword evidence="2" id="KW-0479">Metal-binding</keyword>
<keyword evidence="7" id="KW-0539">Nucleus</keyword>
<evidence type="ECO:0000256" key="1">
    <source>
        <dbReference type="ARBA" id="ARBA00004123"/>
    </source>
</evidence>
<keyword evidence="3" id="KW-0677">Repeat</keyword>
<dbReference type="AlphaFoldDB" id="A0A182FR12"/>
<evidence type="ECO:0000313" key="9">
    <source>
        <dbReference type="EnsemblMetazoa" id="AALB008985-PA"/>
    </source>
</evidence>